<reference evidence="1 2" key="1">
    <citation type="journal article" date="2015" name="Genome Announc.">
        <title>Complete Genome Sequence of Cupriavidus basilensis 4G11, Isolated from the Oak Ridge Field Research Center Site.</title>
        <authorList>
            <person name="Ray J."/>
            <person name="Waters R.J."/>
            <person name="Skerker J.M."/>
            <person name="Kuehl J.V."/>
            <person name="Price M.N."/>
            <person name="Huang J."/>
            <person name="Chakraborty R."/>
            <person name="Arkin A.P."/>
            <person name="Deutschbauer A."/>
        </authorList>
    </citation>
    <scope>NUCLEOTIDE SEQUENCE [LARGE SCALE GENOMIC DNA]</scope>
    <source>
        <strain evidence="1">4G11</strain>
    </source>
</reference>
<evidence type="ECO:0000313" key="2">
    <source>
        <dbReference type="Proteomes" id="UP000031843"/>
    </source>
</evidence>
<gene>
    <name evidence="1" type="ORF">RR42_m1639</name>
</gene>
<dbReference type="STRING" id="68895.RR42_m1639"/>
<organism evidence="1 2">
    <name type="scientific">Cupriavidus basilensis</name>
    <dbReference type="NCBI Taxonomy" id="68895"/>
    <lineage>
        <taxon>Bacteria</taxon>
        <taxon>Pseudomonadati</taxon>
        <taxon>Pseudomonadota</taxon>
        <taxon>Betaproteobacteria</taxon>
        <taxon>Burkholderiales</taxon>
        <taxon>Burkholderiaceae</taxon>
        <taxon>Cupriavidus</taxon>
    </lineage>
</organism>
<dbReference type="EMBL" id="CP010536">
    <property type="protein sequence ID" value="AJG19036.1"/>
    <property type="molecule type" value="Genomic_DNA"/>
</dbReference>
<proteinExistence type="predicted"/>
<dbReference type="KEGG" id="cbw:RR42_m1639"/>
<evidence type="ECO:0000313" key="1">
    <source>
        <dbReference type="EMBL" id="AJG19036.1"/>
    </source>
</evidence>
<protein>
    <submittedName>
        <fullName evidence="1">Uncharacterized protein</fullName>
    </submittedName>
</protein>
<keyword evidence="2" id="KW-1185">Reference proteome</keyword>
<dbReference type="RefSeq" id="WP_043345519.1">
    <property type="nucleotide sequence ID" value="NZ_CP010536.1"/>
</dbReference>
<name>A0A0C4YE31_9BURK</name>
<accession>A0A0C4YE31</accession>
<dbReference type="Proteomes" id="UP000031843">
    <property type="component" value="Chromosome main"/>
</dbReference>
<sequence length="76" mass="8430">MSTTTESPNAYGTTAELAFLKHLGGQLTRKVLLRNYIAAAQRRTVWGQIDKWRVLGYAEQLLAEAESAEQHVARAA</sequence>
<dbReference type="AlphaFoldDB" id="A0A0C4YE31"/>